<dbReference type="RefSeq" id="WP_248413842.1">
    <property type="nucleotide sequence ID" value="NZ_JALPQF010000020.1"/>
</dbReference>
<comment type="caution">
    <text evidence="12">The sequence shown here is derived from an EMBL/GenBank/DDBJ whole genome shotgun (WGS) entry which is preliminary data.</text>
</comment>
<dbReference type="PROSITE" id="PS52035">
    <property type="entry name" value="PEPTIDASE_M14"/>
    <property type="match status" value="1"/>
</dbReference>
<proteinExistence type="inferred from homology"/>
<comment type="cofactor">
    <cofactor evidence="1">
        <name>Zn(2+)</name>
        <dbReference type="ChEBI" id="CHEBI:29105"/>
    </cofactor>
</comment>
<evidence type="ECO:0000313" key="12">
    <source>
        <dbReference type="EMBL" id="MCK8482118.1"/>
    </source>
</evidence>
<dbReference type="PANTHER" id="PTHR11705:SF143">
    <property type="entry name" value="SLL0236 PROTEIN"/>
    <property type="match status" value="1"/>
</dbReference>
<organism evidence="12 13">
    <name type="scientific">Psychroserpens algicola</name>
    <dbReference type="NCBI Taxonomy" id="1719034"/>
    <lineage>
        <taxon>Bacteria</taxon>
        <taxon>Pseudomonadati</taxon>
        <taxon>Bacteroidota</taxon>
        <taxon>Flavobacteriia</taxon>
        <taxon>Flavobacteriales</taxon>
        <taxon>Flavobacteriaceae</taxon>
        <taxon>Psychroserpens</taxon>
    </lineage>
</organism>
<dbReference type="InterPro" id="IPR000834">
    <property type="entry name" value="Peptidase_M14"/>
</dbReference>
<evidence type="ECO:0000256" key="3">
    <source>
        <dbReference type="ARBA" id="ARBA00022670"/>
    </source>
</evidence>
<protein>
    <submittedName>
        <fullName evidence="12">Fibronectin type III domain-containing protein</fullName>
    </submittedName>
</protein>
<evidence type="ECO:0000256" key="7">
    <source>
        <dbReference type="PROSITE-ProRule" id="PRU01379"/>
    </source>
</evidence>
<evidence type="ECO:0000256" key="1">
    <source>
        <dbReference type="ARBA" id="ARBA00001947"/>
    </source>
</evidence>
<gene>
    <name evidence="12" type="ORF">MUY34_15905</name>
</gene>
<dbReference type="Pfam" id="PF00041">
    <property type="entry name" value="fn3"/>
    <property type="match status" value="1"/>
</dbReference>
<feature type="non-terminal residue" evidence="12">
    <location>
        <position position="1194"/>
    </location>
</feature>
<evidence type="ECO:0000313" key="13">
    <source>
        <dbReference type="Proteomes" id="UP001203687"/>
    </source>
</evidence>
<dbReference type="SUPFAM" id="SSF53187">
    <property type="entry name" value="Zn-dependent exopeptidases"/>
    <property type="match status" value="1"/>
</dbReference>
<dbReference type="PROSITE" id="PS50060">
    <property type="entry name" value="MAM_2"/>
    <property type="match status" value="1"/>
</dbReference>
<dbReference type="SUPFAM" id="SSF49899">
    <property type="entry name" value="Concanavalin A-like lectins/glucanases"/>
    <property type="match status" value="1"/>
</dbReference>
<feature type="region of interest" description="Disordered" evidence="8">
    <location>
        <begin position="944"/>
        <end position="973"/>
    </location>
</feature>
<keyword evidence="5" id="KW-0862">Zinc</keyword>
<evidence type="ECO:0000259" key="11">
    <source>
        <dbReference type="PROSITE" id="PS52035"/>
    </source>
</evidence>
<name>A0ABT0HCN1_9FLAO</name>
<dbReference type="SMART" id="SM00137">
    <property type="entry name" value="MAM"/>
    <property type="match status" value="1"/>
</dbReference>
<evidence type="ECO:0000259" key="10">
    <source>
        <dbReference type="PROSITE" id="PS50853"/>
    </source>
</evidence>
<dbReference type="InterPro" id="IPR013783">
    <property type="entry name" value="Ig-like_fold"/>
</dbReference>
<evidence type="ECO:0000256" key="4">
    <source>
        <dbReference type="ARBA" id="ARBA00022801"/>
    </source>
</evidence>
<dbReference type="Gene3D" id="2.60.120.200">
    <property type="match status" value="1"/>
</dbReference>
<dbReference type="InterPro" id="IPR003961">
    <property type="entry name" value="FN3_dom"/>
</dbReference>
<keyword evidence="3" id="KW-0645">Protease</keyword>
<keyword evidence="4" id="KW-0378">Hydrolase</keyword>
<dbReference type="Pfam" id="PF00629">
    <property type="entry name" value="MAM"/>
    <property type="match status" value="1"/>
</dbReference>
<dbReference type="PROSITE" id="PS50853">
    <property type="entry name" value="FN3"/>
    <property type="match status" value="1"/>
</dbReference>
<accession>A0ABT0HCN1</accession>
<dbReference type="CDD" id="cd00063">
    <property type="entry name" value="FN3"/>
    <property type="match status" value="1"/>
</dbReference>
<evidence type="ECO:0000259" key="9">
    <source>
        <dbReference type="PROSITE" id="PS50060"/>
    </source>
</evidence>
<dbReference type="PANTHER" id="PTHR11705">
    <property type="entry name" value="PROTEASE FAMILY M14 CARBOXYPEPTIDASE A,B"/>
    <property type="match status" value="1"/>
</dbReference>
<keyword evidence="13" id="KW-1185">Reference proteome</keyword>
<feature type="domain" description="Fibronectin type-III" evidence="10">
    <location>
        <begin position="822"/>
        <end position="909"/>
    </location>
</feature>
<feature type="domain" description="MAM" evidence="9">
    <location>
        <begin position="921"/>
        <end position="1122"/>
    </location>
</feature>
<comment type="caution">
    <text evidence="7">Lacks conserved residue(s) required for the propagation of feature annotation.</text>
</comment>
<feature type="domain" description="Peptidase M14" evidence="11">
    <location>
        <begin position="158"/>
        <end position="487"/>
    </location>
</feature>
<dbReference type="SMART" id="SM00060">
    <property type="entry name" value="FN3"/>
    <property type="match status" value="1"/>
</dbReference>
<sequence>MRKITCLIALLFIIVQTSFAQETYKRIRINSSDQMTIEKLDHLGIDLTCGVLIESNGIFMEIEDYQIQRLESENIAYTVLIDDVTKFYSDRAISELPKASLEIQQEKSLAAQRSLSVSELINNVGQYNECDEIDWAVPTNWNINDAANYPAETNHFGGCLTFDMVVQELDDMRALYPHLISAKTNASPTNQLTLENRTVWMVRISDNPDIDEAGEPETLYQSLIHSRESATVMNQLFFMWYLLENYDTDPAIRNLVNNQALYFIPVFNPDGFVYNQTVAPNGGGGQRKNRNTSGSCGTYSEGIDLNRNSGYYWGNGGSSTSDSCSSIYAGSSAFSENETQIMRDFFLQHDFKIALNHHSFKNTMLHAYAGVDHIPNPRPDEYSKYNHDMTKYNRYGYGPSTSITSLNSGNMNDWMLGGPSGTNPGNGVSSGGTGSNKHTMAWTPENGSGTGIETTGGTYGGFWPSPSAFLPIAKRAMRMNLLAAYFSGKYAQVHDMTQSNLTTLSGDLKFEIERLGQTAGDFTLTVTPVSSNIVSIGGAVTESFTNAANPNFPATETNPIQVTLDQRDVNISYTLDPGILPEELIEYKIVLTSDYATDNVLYEANIKKAYNPNVLLSDDPDTTNLGNWTASGGTWSTTSDAYSGTTAITTTATAPYSNGENKQLQYNQSIDLSGKDATVIQFYGKWDLERSFDYVQIEASLNGTSGWTPLCGKLTKAGFLQINNQYSQKSTDTFQPAGEPLYDGDTQDKWNMEEIVIDASNNSFLLNQPTVFLRFDFKTDTGNSPSSNNNRQDSYTNVDFEGFTFDDFRVIEIKTPCDNTTPPNNLSVDIVTPISAEISWDNIPSATYDVRYREIGAPTWTVITDVDVNPYVISGLSENTDYEVQIATRCVSTTSSYSTSQNFTTTTSAACTGSSVSSYPYTEDFESAVNGGLGLWNHDPSDDGEWTIDSAGTGSPDTGPSGDFDPSNPTVNRTSGNYMYVEASLNQNPGPESTVYLVSPCIDLSGFENGNFSFYYHMFGSDMGILTVDVSTDNGTSWSTINTLSGQQEQSDETDAWEKADINLSAYNNQIIKIRFSGTTPLDTSGGVASNAPFRSDMAIDYINITADVASVSAPPTALCQNITVQLDAAGNATIVAADVDGGSTDDVLITDLSIDIDTFDCSDIGTPVDVTLTVTDGDNQTDTCIATVTVEDQ</sequence>
<dbReference type="Pfam" id="PF00246">
    <property type="entry name" value="Peptidase_M14"/>
    <property type="match status" value="1"/>
</dbReference>
<evidence type="ECO:0000256" key="6">
    <source>
        <dbReference type="ARBA" id="ARBA00023049"/>
    </source>
</evidence>
<dbReference type="Gene3D" id="2.60.40.10">
    <property type="entry name" value="Immunoglobulins"/>
    <property type="match status" value="1"/>
</dbReference>
<dbReference type="CDD" id="cd06263">
    <property type="entry name" value="MAM"/>
    <property type="match status" value="1"/>
</dbReference>
<keyword evidence="6" id="KW-0482">Metalloprotease</keyword>
<dbReference type="SUPFAM" id="SSF49265">
    <property type="entry name" value="Fibronectin type III"/>
    <property type="match status" value="1"/>
</dbReference>
<dbReference type="InterPro" id="IPR013320">
    <property type="entry name" value="ConA-like_dom_sf"/>
</dbReference>
<dbReference type="InterPro" id="IPR000998">
    <property type="entry name" value="MAM_dom"/>
</dbReference>
<reference evidence="12" key="1">
    <citation type="submission" date="2022-04" db="EMBL/GenBank/DDBJ databases">
        <authorList>
            <person name="Ren T."/>
        </authorList>
    </citation>
    <scope>NUCLEOTIDE SEQUENCE</scope>
    <source>
        <strain evidence="12">F63249</strain>
    </source>
</reference>
<dbReference type="Proteomes" id="UP001203687">
    <property type="component" value="Unassembled WGS sequence"/>
</dbReference>
<dbReference type="InterPro" id="IPR036116">
    <property type="entry name" value="FN3_sf"/>
</dbReference>
<dbReference type="Gene3D" id="3.40.630.10">
    <property type="entry name" value="Zn peptidases"/>
    <property type="match status" value="1"/>
</dbReference>
<evidence type="ECO:0000256" key="8">
    <source>
        <dbReference type="SAM" id="MobiDB-lite"/>
    </source>
</evidence>
<evidence type="ECO:0000256" key="5">
    <source>
        <dbReference type="ARBA" id="ARBA00022833"/>
    </source>
</evidence>
<dbReference type="SMART" id="SM00631">
    <property type="entry name" value="Zn_pept"/>
    <property type="match status" value="1"/>
</dbReference>
<evidence type="ECO:0000256" key="2">
    <source>
        <dbReference type="ARBA" id="ARBA00005988"/>
    </source>
</evidence>
<dbReference type="EMBL" id="JALPQF010000020">
    <property type="protein sequence ID" value="MCK8482118.1"/>
    <property type="molecule type" value="Genomic_DNA"/>
</dbReference>
<comment type="similarity">
    <text evidence="2 7">Belongs to the peptidase M14 family.</text>
</comment>